<dbReference type="EMBL" id="BK002010">
    <property type="protein sequence ID" value="DAA02855.1"/>
    <property type="molecule type" value="Genomic_DNA"/>
</dbReference>
<sequence>MDFHTHPPPSRVKFFTGPLEWNFPQPSCITGAFCLWLELRPPGGKFIASSRCGNTAGEQYTYFEWLSHCDLRQLSSCPTVQLSIWLTDHPPWAWDT</sequence>
<evidence type="ECO:0000313" key="1">
    <source>
        <dbReference type="EMBL" id="DAA02855.1"/>
    </source>
</evidence>
<protein>
    <submittedName>
        <fullName evidence="1">HDC09186</fullName>
    </submittedName>
</protein>
<proteinExistence type="predicted"/>
<name>Q6ILK6_DROME</name>
<reference evidence="1" key="1">
    <citation type="journal article" date="2003" name="Genome Biol.">
        <title>An integrated gene annotation and transcriptional profiling approach towards the full gene content of the Drosophila genome.</title>
        <authorList>
            <person name="Hild M."/>
            <person name="Beckmann B."/>
            <person name="Haas S.A."/>
            <person name="Koch B."/>
            <person name="Solovyev V."/>
            <person name="Busold C."/>
            <person name="Fellenberg K."/>
            <person name="Boutros M."/>
            <person name="Vingron M."/>
            <person name="Sauer F."/>
            <person name="Hoheisel J.D."/>
            <person name="Paro R."/>
        </authorList>
    </citation>
    <scope>NUCLEOTIDE SEQUENCE</scope>
</reference>
<gene>
    <name evidence="1" type="ORF">HDC09186</name>
</gene>
<accession>Q6ILK6</accession>
<dbReference type="AlphaFoldDB" id="Q6ILK6"/>
<organism evidence="1">
    <name type="scientific">Drosophila melanogaster</name>
    <name type="common">Fruit fly</name>
    <dbReference type="NCBI Taxonomy" id="7227"/>
    <lineage>
        <taxon>Eukaryota</taxon>
        <taxon>Metazoa</taxon>
        <taxon>Ecdysozoa</taxon>
        <taxon>Arthropoda</taxon>
        <taxon>Hexapoda</taxon>
        <taxon>Insecta</taxon>
        <taxon>Pterygota</taxon>
        <taxon>Neoptera</taxon>
        <taxon>Endopterygota</taxon>
        <taxon>Diptera</taxon>
        <taxon>Brachycera</taxon>
        <taxon>Muscomorpha</taxon>
        <taxon>Ephydroidea</taxon>
        <taxon>Drosophilidae</taxon>
        <taxon>Drosophila</taxon>
        <taxon>Sophophora</taxon>
    </lineage>
</organism>